<comment type="caution">
    <text evidence="3">The sequence shown here is derived from an EMBL/GenBank/DDBJ whole genome shotgun (WGS) entry which is preliminary data.</text>
</comment>
<dbReference type="SUPFAM" id="SSF53474">
    <property type="entry name" value="alpha/beta-Hydrolases"/>
    <property type="match status" value="1"/>
</dbReference>
<dbReference type="RefSeq" id="WP_189929869.1">
    <property type="nucleotide sequence ID" value="NZ_BNCD01000003.1"/>
</dbReference>
<dbReference type="Gene3D" id="3.40.50.1820">
    <property type="entry name" value="alpha/beta hydrolase"/>
    <property type="match status" value="1"/>
</dbReference>
<evidence type="ECO:0000313" key="3">
    <source>
        <dbReference type="EMBL" id="GHH73508.1"/>
    </source>
</evidence>
<dbReference type="EMBL" id="BNCD01000003">
    <property type="protein sequence ID" value="GHH73508.1"/>
    <property type="molecule type" value="Genomic_DNA"/>
</dbReference>
<proteinExistence type="predicted"/>
<reference evidence="3" key="1">
    <citation type="journal article" date="2014" name="Int. J. Syst. Evol. Microbiol.">
        <title>Complete genome sequence of Corynebacterium casei LMG S-19264T (=DSM 44701T), isolated from a smear-ripened cheese.</title>
        <authorList>
            <consortium name="US DOE Joint Genome Institute (JGI-PGF)"/>
            <person name="Walter F."/>
            <person name="Albersmeier A."/>
            <person name="Kalinowski J."/>
            <person name="Ruckert C."/>
        </authorList>
    </citation>
    <scope>NUCLEOTIDE SEQUENCE</scope>
    <source>
        <strain evidence="3">JCM 5069</strain>
    </source>
</reference>
<accession>A0A919FVZ3</accession>
<gene>
    <name evidence="3" type="ORF">GCM10018793_12180</name>
</gene>
<keyword evidence="4" id="KW-1185">Reference proteome</keyword>
<dbReference type="Proteomes" id="UP000603708">
    <property type="component" value="Unassembled WGS sequence"/>
</dbReference>
<dbReference type="InterPro" id="IPR000073">
    <property type="entry name" value="AB_hydrolase_1"/>
</dbReference>
<dbReference type="GO" id="GO:0016787">
    <property type="term" value="F:hydrolase activity"/>
    <property type="evidence" value="ECO:0007669"/>
    <property type="project" value="UniProtKB-KW"/>
</dbReference>
<dbReference type="PANTHER" id="PTHR37017:SF11">
    <property type="entry name" value="ESTERASE_LIPASE_THIOESTERASE DOMAIN-CONTAINING PROTEIN"/>
    <property type="match status" value="1"/>
</dbReference>
<keyword evidence="1" id="KW-0732">Signal</keyword>
<evidence type="ECO:0000259" key="2">
    <source>
        <dbReference type="Pfam" id="PF12697"/>
    </source>
</evidence>
<dbReference type="InterPro" id="IPR029058">
    <property type="entry name" value="AB_hydrolase_fold"/>
</dbReference>
<evidence type="ECO:0000256" key="1">
    <source>
        <dbReference type="SAM" id="SignalP"/>
    </source>
</evidence>
<dbReference type="InterPro" id="IPR052897">
    <property type="entry name" value="Sec-Metab_Biosynth_Hydrolase"/>
</dbReference>
<reference evidence="3" key="2">
    <citation type="submission" date="2020-09" db="EMBL/GenBank/DDBJ databases">
        <authorList>
            <person name="Sun Q."/>
            <person name="Ohkuma M."/>
        </authorList>
    </citation>
    <scope>NUCLEOTIDE SEQUENCE</scope>
    <source>
        <strain evidence="3">JCM 5069</strain>
    </source>
</reference>
<dbReference type="PANTHER" id="PTHR37017">
    <property type="entry name" value="AB HYDROLASE-1 DOMAIN-CONTAINING PROTEIN-RELATED"/>
    <property type="match status" value="1"/>
</dbReference>
<feature type="signal peptide" evidence="1">
    <location>
        <begin position="1"/>
        <end position="29"/>
    </location>
</feature>
<dbReference type="Pfam" id="PF12697">
    <property type="entry name" value="Abhydrolase_6"/>
    <property type="match status" value="1"/>
</dbReference>
<feature type="chain" id="PRO_5036929229" evidence="1">
    <location>
        <begin position="30"/>
        <end position="287"/>
    </location>
</feature>
<organism evidence="3 4">
    <name type="scientific">Streptomyces sulfonofaciens</name>
    <dbReference type="NCBI Taxonomy" id="68272"/>
    <lineage>
        <taxon>Bacteria</taxon>
        <taxon>Bacillati</taxon>
        <taxon>Actinomycetota</taxon>
        <taxon>Actinomycetes</taxon>
        <taxon>Kitasatosporales</taxon>
        <taxon>Streptomycetaceae</taxon>
        <taxon>Streptomyces</taxon>
    </lineage>
</organism>
<evidence type="ECO:0000313" key="4">
    <source>
        <dbReference type="Proteomes" id="UP000603708"/>
    </source>
</evidence>
<feature type="domain" description="AB hydrolase-1" evidence="2">
    <location>
        <begin position="43"/>
        <end position="268"/>
    </location>
</feature>
<sequence>MSRRRNIRIAVFGAAGFSLAVGMGTFAWAAPSDGAVTAAKPTVVLVNGAWSNSAGWSGVIKRLQADGYPVTAPPTGLRGLAEDSAYLASYLKTIQGPVILAGQSYGGSVITDAATGNTNVKALVYISAFAPDTGESAVQLATMYPGSHITTDPNAPVPTALTAVPYTQPDGTSAVDLYAKADQYHDLLLSGRLNNNTAAELAAAQSPIAFQALGQPSTTPAWKTIPSWYLVSDDDHLIPPAAESYMATRAHSHTTEADTPHAAQITNPGLVTHLIEQAANTTTVTTN</sequence>
<name>A0A919FVZ3_9ACTN</name>
<keyword evidence="3" id="KW-0378">Hydrolase</keyword>
<protein>
    <submittedName>
        <fullName evidence="3">Alpha/beta hydrolase</fullName>
    </submittedName>
</protein>
<dbReference type="AlphaFoldDB" id="A0A919FVZ3"/>